<evidence type="ECO:0000256" key="15">
    <source>
        <dbReference type="SAM" id="SignalP"/>
    </source>
</evidence>
<evidence type="ECO:0000256" key="8">
    <source>
        <dbReference type="ARBA" id="ARBA00022777"/>
    </source>
</evidence>
<comment type="caution">
    <text evidence="17">The sequence shown here is derived from an EMBL/GenBank/DDBJ whole genome shotgun (WGS) entry which is preliminary data.</text>
</comment>
<dbReference type="Pfam" id="PF00657">
    <property type="entry name" value="Lipase_GDSL"/>
    <property type="match status" value="1"/>
</dbReference>
<dbReference type="Gene3D" id="3.30.200.20">
    <property type="entry name" value="Phosphorylase Kinase, domain 1"/>
    <property type="match status" value="1"/>
</dbReference>
<keyword evidence="6 14" id="KW-0812">Transmembrane</keyword>
<comment type="similarity">
    <text evidence="2">Belongs to the 'GDSL' lipolytic enzyme family.</text>
</comment>
<keyword evidence="18" id="KW-1185">Reference proteome</keyword>
<evidence type="ECO:0000256" key="1">
    <source>
        <dbReference type="ARBA" id="ARBA00004167"/>
    </source>
</evidence>
<evidence type="ECO:0000256" key="2">
    <source>
        <dbReference type="ARBA" id="ARBA00008668"/>
    </source>
</evidence>
<dbReference type="InterPro" id="IPR001087">
    <property type="entry name" value="GDSL"/>
</dbReference>
<comment type="subcellular location">
    <subcellularLocation>
        <location evidence="1">Membrane</location>
        <topology evidence="1">Single-pass membrane protein</topology>
    </subcellularLocation>
</comment>
<reference evidence="17 18" key="1">
    <citation type="submission" date="2019-12" db="EMBL/GenBank/DDBJ databases">
        <authorList>
            <person name="Alioto T."/>
            <person name="Alioto T."/>
            <person name="Gomez Garrido J."/>
        </authorList>
    </citation>
    <scope>NUCLEOTIDE SEQUENCE [LARGE SCALE GENOMIC DNA]</scope>
</reference>
<keyword evidence="7 13" id="KW-0547">Nucleotide-binding</keyword>
<dbReference type="InterPro" id="IPR017441">
    <property type="entry name" value="Protein_kinase_ATP_BS"/>
</dbReference>
<evidence type="ECO:0000256" key="9">
    <source>
        <dbReference type="ARBA" id="ARBA00022840"/>
    </source>
</evidence>
<dbReference type="InterPro" id="IPR008271">
    <property type="entry name" value="Ser/Thr_kinase_AS"/>
</dbReference>
<evidence type="ECO:0000256" key="12">
    <source>
        <dbReference type="ARBA" id="ARBA00023170"/>
    </source>
</evidence>
<organism evidence="17 18">
    <name type="scientific">Olea europaea subsp. europaea</name>
    <dbReference type="NCBI Taxonomy" id="158383"/>
    <lineage>
        <taxon>Eukaryota</taxon>
        <taxon>Viridiplantae</taxon>
        <taxon>Streptophyta</taxon>
        <taxon>Embryophyta</taxon>
        <taxon>Tracheophyta</taxon>
        <taxon>Spermatophyta</taxon>
        <taxon>Magnoliopsida</taxon>
        <taxon>eudicotyledons</taxon>
        <taxon>Gunneridae</taxon>
        <taxon>Pentapetalae</taxon>
        <taxon>asterids</taxon>
        <taxon>lamiids</taxon>
        <taxon>Lamiales</taxon>
        <taxon>Oleaceae</taxon>
        <taxon>Oleeae</taxon>
        <taxon>Olea</taxon>
    </lineage>
</organism>
<dbReference type="AlphaFoldDB" id="A0A8S0SP14"/>
<dbReference type="InterPro" id="IPR036514">
    <property type="entry name" value="SGNH_hydro_sf"/>
</dbReference>
<protein>
    <submittedName>
        <fullName evidence="17">LRR receptor-like serine threonine- kinase FEI 1</fullName>
    </submittedName>
</protein>
<dbReference type="Pfam" id="PF00069">
    <property type="entry name" value="Pkinase"/>
    <property type="match status" value="1"/>
</dbReference>
<dbReference type="FunFam" id="1.10.510.10:FF:000146">
    <property type="entry name" value="LRR receptor-like serine/threonine-protein kinase IOS1"/>
    <property type="match status" value="1"/>
</dbReference>
<dbReference type="OrthoDB" id="4062651at2759"/>
<evidence type="ECO:0000313" key="17">
    <source>
        <dbReference type="EMBL" id="CAA2993781.1"/>
    </source>
</evidence>
<feature type="domain" description="Protein kinase" evidence="16">
    <location>
        <begin position="294"/>
        <end position="565"/>
    </location>
</feature>
<feature type="binding site" evidence="13">
    <location>
        <position position="326"/>
    </location>
    <ligand>
        <name>ATP</name>
        <dbReference type="ChEBI" id="CHEBI:30616"/>
    </ligand>
</feature>
<dbReference type="PANTHER" id="PTHR48055:SF27">
    <property type="entry name" value="LRR RECEPTOR-LIKE SERINE_THREONINE-PROTEIN KINASE FEI 2"/>
    <property type="match status" value="1"/>
</dbReference>
<dbReference type="GO" id="GO:0004674">
    <property type="term" value="F:protein serine/threonine kinase activity"/>
    <property type="evidence" value="ECO:0007669"/>
    <property type="project" value="UniProtKB-KW"/>
</dbReference>
<keyword evidence="12 17" id="KW-0675">Receptor</keyword>
<accession>A0A8S0SP14</accession>
<dbReference type="Gene3D" id="3.40.50.1110">
    <property type="entry name" value="SGNH hydrolase"/>
    <property type="match status" value="1"/>
</dbReference>
<dbReference type="FunFam" id="3.30.200.20:FF:000282">
    <property type="entry name" value="LRR receptor-like serine/threonine-protein kinase FEI 1"/>
    <property type="match status" value="1"/>
</dbReference>
<dbReference type="GO" id="GO:0005886">
    <property type="term" value="C:plasma membrane"/>
    <property type="evidence" value="ECO:0007669"/>
    <property type="project" value="TreeGrafter"/>
</dbReference>
<gene>
    <name evidence="17" type="ORF">OLEA9_A106196</name>
</gene>
<dbReference type="PANTHER" id="PTHR48055">
    <property type="entry name" value="LEUCINE-RICH REPEAT RECEPTOR PROTEIN KINASE EMS1"/>
    <property type="match status" value="1"/>
</dbReference>
<evidence type="ECO:0000256" key="10">
    <source>
        <dbReference type="ARBA" id="ARBA00022989"/>
    </source>
</evidence>
<name>A0A8S0SP14_OLEEU</name>
<keyword evidence="8 17" id="KW-0418">Kinase</keyword>
<proteinExistence type="inferred from homology"/>
<evidence type="ECO:0000256" key="6">
    <source>
        <dbReference type="ARBA" id="ARBA00022692"/>
    </source>
</evidence>
<dbReference type="PROSITE" id="PS00107">
    <property type="entry name" value="PROTEIN_KINASE_ATP"/>
    <property type="match status" value="1"/>
</dbReference>
<evidence type="ECO:0000256" key="5">
    <source>
        <dbReference type="ARBA" id="ARBA00022679"/>
    </source>
</evidence>
<dbReference type="InterPro" id="IPR051564">
    <property type="entry name" value="LRR_receptor-like_kinase"/>
</dbReference>
<dbReference type="GO" id="GO:0005524">
    <property type="term" value="F:ATP binding"/>
    <property type="evidence" value="ECO:0007669"/>
    <property type="project" value="UniProtKB-UniRule"/>
</dbReference>
<dbReference type="GO" id="GO:0016788">
    <property type="term" value="F:hydrolase activity, acting on ester bonds"/>
    <property type="evidence" value="ECO:0007669"/>
    <property type="project" value="InterPro"/>
</dbReference>
<dbReference type="Gramene" id="OE9A106196T1">
    <property type="protein sequence ID" value="OE9A106196C1"/>
    <property type="gene ID" value="OE9A106196"/>
</dbReference>
<keyword evidence="9 13" id="KW-0067">ATP-binding</keyword>
<dbReference type="SMART" id="SM00220">
    <property type="entry name" value="S_TKc"/>
    <property type="match status" value="1"/>
</dbReference>
<dbReference type="InterPro" id="IPR011009">
    <property type="entry name" value="Kinase-like_dom_sf"/>
</dbReference>
<evidence type="ECO:0000256" key="11">
    <source>
        <dbReference type="ARBA" id="ARBA00023136"/>
    </source>
</evidence>
<keyword evidence="5" id="KW-0808">Transferase</keyword>
<dbReference type="PROSITE" id="PS50011">
    <property type="entry name" value="PROTEIN_KINASE_DOM"/>
    <property type="match status" value="1"/>
</dbReference>
<keyword evidence="10 14" id="KW-1133">Transmembrane helix</keyword>
<keyword evidence="3" id="KW-0723">Serine/threonine-protein kinase</keyword>
<dbReference type="InterPro" id="IPR000719">
    <property type="entry name" value="Prot_kinase_dom"/>
</dbReference>
<evidence type="ECO:0000256" key="4">
    <source>
        <dbReference type="ARBA" id="ARBA00022553"/>
    </source>
</evidence>
<keyword evidence="11 14" id="KW-0472">Membrane</keyword>
<evidence type="ECO:0000256" key="13">
    <source>
        <dbReference type="PROSITE-ProRule" id="PRU10141"/>
    </source>
</evidence>
<dbReference type="Gene3D" id="1.10.510.10">
    <property type="entry name" value="Transferase(Phosphotransferase) domain 1"/>
    <property type="match status" value="1"/>
</dbReference>
<dbReference type="PROSITE" id="PS00108">
    <property type="entry name" value="PROTEIN_KINASE_ST"/>
    <property type="match status" value="1"/>
</dbReference>
<dbReference type="SUPFAM" id="SSF56112">
    <property type="entry name" value="Protein kinase-like (PK-like)"/>
    <property type="match status" value="1"/>
</dbReference>
<evidence type="ECO:0000256" key="7">
    <source>
        <dbReference type="ARBA" id="ARBA00022741"/>
    </source>
</evidence>
<evidence type="ECO:0000256" key="3">
    <source>
        <dbReference type="ARBA" id="ARBA00022527"/>
    </source>
</evidence>
<evidence type="ECO:0000313" key="18">
    <source>
        <dbReference type="Proteomes" id="UP000594638"/>
    </source>
</evidence>
<keyword evidence="4" id="KW-0597">Phosphoprotein</keyword>
<feature type="transmembrane region" description="Helical" evidence="14">
    <location>
        <begin position="227"/>
        <end position="252"/>
    </location>
</feature>
<feature type="signal peptide" evidence="15">
    <location>
        <begin position="1"/>
        <end position="26"/>
    </location>
</feature>
<dbReference type="EMBL" id="CACTIH010005454">
    <property type="protein sequence ID" value="CAA2993781.1"/>
    <property type="molecule type" value="Genomic_DNA"/>
</dbReference>
<evidence type="ECO:0000259" key="16">
    <source>
        <dbReference type="PROSITE" id="PS50011"/>
    </source>
</evidence>
<sequence length="579" mass="63915">MAPSFSTKSISMAILILGMLISNQEAYGHGCYKSIINFGDSLSDTGNLFHIYPPDKPPKSGRWPYGETFFKHPTGRYSDGRLIVDFIAQSLGLPFLEPFIGDKNTNASSRNFSKGVNFAVAGATALNLSFLERSGIFNPLTNVSLGTQLDWFKEFFATFCKTNPDCKTFLQTSLILVGEIGGNEYNYAFVQGTDIEVIESFVPAIISNISFTVQVPQSQFKKRYSGLLISALATVIALLLVALVCFCGCFLYKRLGKNDGKGLAMDVCGGASIVMFHGDLPYSSKDIIKKLETLNEEHIIGAGGFGTVYKLAMDDGKVFALKRIVKINEGFDRFFERELEILGSIKHRYLVNLRGYCNSPTSKLLIYDFLSGGSLDEALHERGEQLDWAARLNIITGAAKGLAYLHHDCSPRVIHRDIKSSNILLDENFDARVSDFGLAKLLKDDESHITTIVAGTFGYLAPEYMQSGRATEKTDVYSFGVLVLEIVSGKRPTDASFIERGLNIVGWLNYLVTEGRTREIVDPHCEGVQSESLDTLLSIANQCVSSGPEDRPTMHRVVQILESEITTTFPSDFYDSNSD</sequence>
<dbReference type="Proteomes" id="UP000594638">
    <property type="component" value="Unassembled WGS sequence"/>
</dbReference>
<feature type="chain" id="PRO_5035925271" evidence="15">
    <location>
        <begin position="27"/>
        <end position="579"/>
    </location>
</feature>
<keyword evidence="15" id="KW-0732">Signal</keyword>
<evidence type="ECO:0000256" key="14">
    <source>
        <dbReference type="SAM" id="Phobius"/>
    </source>
</evidence>